<protein>
    <submittedName>
        <fullName evidence="1">Uncharacterized protein</fullName>
    </submittedName>
</protein>
<name>A0A8T9BYJ1_9HELO</name>
<organism evidence="1 2">
    <name type="scientific">Lachnellula suecica</name>
    <dbReference type="NCBI Taxonomy" id="602035"/>
    <lineage>
        <taxon>Eukaryota</taxon>
        <taxon>Fungi</taxon>
        <taxon>Dikarya</taxon>
        <taxon>Ascomycota</taxon>
        <taxon>Pezizomycotina</taxon>
        <taxon>Leotiomycetes</taxon>
        <taxon>Helotiales</taxon>
        <taxon>Lachnaceae</taxon>
        <taxon>Lachnellula</taxon>
    </lineage>
</organism>
<evidence type="ECO:0000313" key="2">
    <source>
        <dbReference type="Proteomes" id="UP000469558"/>
    </source>
</evidence>
<gene>
    <name evidence="1" type="ORF">LSUE1_G008611</name>
</gene>
<evidence type="ECO:0000313" key="1">
    <source>
        <dbReference type="EMBL" id="TVY71234.1"/>
    </source>
</evidence>
<sequence>MAPIITPGPDFKEAAAVEIKDFTVPDYLEGWYWYGRLVDGCSCIITSAAPSITISATETDTLYTYTTSTTFTSVYTIYPFAKK</sequence>
<keyword evidence="2" id="KW-1185">Reference proteome</keyword>
<comment type="caution">
    <text evidence="1">The sequence shown here is derived from an EMBL/GenBank/DDBJ whole genome shotgun (WGS) entry which is preliminary data.</text>
</comment>
<dbReference type="AlphaFoldDB" id="A0A8T9BYJ1"/>
<dbReference type="Proteomes" id="UP000469558">
    <property type="component" value="Unassembled WGS sequence"/>
</dbReference>
<reference evidence="1 2" key="1">
    <citation type="submission" date="2018-05" db="EMBL/GenBank/DDBJ databases">
        <title>Genome sequencing and assembly of the regulated plant pathogen Lachnellula willkommii and related sister species for the development of diagnostic species identification markers.</title>
        <authorList>
            <person name="Giroux E."/>
            <person name="Bilodeau G."/>
        </authorList>
    </citation>
    <scope>NUCLEOTIDE SEQUENCE [LARGE SCALE GENOMIC DNA]</scope>
    <source>
        <strain evidence="1 2">CBS 268.59</strain>
    </source>
</reference>
<proteinExistence type="predicted"/>
<accession>A0A8T9BYJ1</accession>
<dbReference type="OrthoDB" id="3555412at2759"/>
<dbReference type="EMBL" id="QGMK01001300">
    <property type="protein sequence ID" value="TVY71234.1"/>
    <property type="molecule type" value="Genomic_DNA"/>
</dbReference>